<keyword evidence="1" id="KW-0472">Membrane</keyword>
<name>A0ABT0ZQH0_9LACO</name>
<evidence type="ECO:0000313" key="4">
    <source>
        <dbReference type="EMBL" id="MCO0832228.1"/>
    </source>
</evidence>
<evidence type="ECO:0000259" key="3">
    <source>
        <dbReference type="Pfam" id="PF17966"/>
    </source>
</evidence>
<sequence>MPHIQLKKQTIRLAAILAAFSFTDLAVASGLVGSDFVKGNSIRADVVMPTSTDTDKYKVRTIRFIDEDIKSWPQIQPNQAQFVHFHNDGTADKPNWRRVSTEWETPVNFPDDKKYEFDPKQSEDIKERMPSTIKDLRYYNHLNFVYKHRKTEGITASMVADNQKSELERRAVRTIQLLDGKKVVASKTQTATIARSATKDEVTGELSDFTPWKVEGAGWHADSYKEDGYQTVYVPAKNALLSMNGRTEQVALEKEVAVPEDELELASEEAVDTADEVVAPTPEVAEEELAETAAEEILHIGHRQPDTGRKAAFNVTLLVSGLAMVVAGFGFLFFRR</sequence>
<dbReference type="Gene3D" id="2.60.40.4300">
    <property type="match status" value="1"/>
</dbReference>
<dbReference type="InterPro" id="IPR041495">
    <property type="entry name" value="Mub_B2"/>
</dbReference>
<reference evidence="4 5" key="1">
    <citation type="submission" date="2022-06" db="EMBL/GenBank/DDBJ databases">
        <title>Fructobacillus taiwanensis sp. nov., isolated from the honeybee.</title>
        <authorList>
            <person name="Chen Y.-S."/>
            <person name="Wang L.-T."/>
            <person name="Lee Y.-S."/>
            <person name="Chang Y.-C."/>
            <person name="Wu H.-C."/>
            <person name="Liao C.-Y."/>
            <person name="Chen W.-H."/>
            <person name="Deng J.-N."/>
            <person name="Wang Y.-H."/>
        </authorList>
    </citation>
    <scope>NUCLEOTIDE SEQUENCE [LARGE SCALE GENOMIC DNA]</scope>
    <source>
        <strain evidence="4 5">W13</strain>
    </source>
</reference>
<feature type="domain" description="Mub B2-like" evidence="3">
    <location>
        <begin position="163"/>
        <end position="230"/>
    </location>
</feature>
<evidence type="ECO:0000256" key="2">
    <source>
        <dbReference type="SAM" id="SignalP"/>
    </source>
</evidence>
<feature type="signal peptide" evidence="2">
    <location>
        <begin position="1"/>
        <end position="28"/>
    </location>
</feature>
<organism evidence="4 5">
    <name type="scientific">Fructobacillus apis</name>
    <dbReference type="NCBI Taxonomy" id="2935017"/>
    <lineage>
        <taxon>Bacteria</taxon>
        <taxon>Bacillati</taxon>
        <taxon>Bacillota</taxon>
        <taxon>Bacilli</taxon>
        <taxon>Lactobacillales</taxon>
        <taxon>Lactobacillaceae</taxon>
        <taxon>Fructobacillus</taxon>
    </lineage>
</organism>
<keyword evidence="1" id="KW-1133">Transmembrane helix</keyword>
<comment type="caution">
    <text evidence="4">The sequence shown here is derived from an EMBL/GenBank/DDBJ whole genome shotgun (WGS) entry which is preliminary data.</text>
</comment>
<dbReference type="Proteomes" id="UP001523234">
    <property type="component" value="Unassembled WGS sequence"/>
</dbReference>
<keyword evidence="2" id="KW-0732">Signal</keyword>
<evidence type="ECO:0000313" key="5">
    <source>
        <dbReference type="Proteomes" id="UP001523234"/>
    </source>
</evidence>
<protein>
    <recommendedName>
        <fullName evidence="3">Mub B2-like domain-containing protein</fullName>
    </recommendedName>
</protein>
<keyword evidence="1" id="KW-0812">Transmembrane</keyword>
<dbReference type="Pfam" id="PF17966">
    <property type="entry name" value="Muc_B2"/>
    <property type="match status" value="1"/>
</dbReference>
<keyword evidence="5" id="KW-1185">Reference proteome</keyword>
<gene>
    <name evidence="4" type="ORF">NFX39_03880</name>
</gene>
<feature type="transmembrane region" description="Helical" evidence="1">
    <location>
        <begin position="311"/>
        <end position="334"/>
    </location>
</feature>
<dbReference type="RefSeq" id="WP_252443189.1">
    <property type="nucleotide sequence ID" value="NZ_JAMWYK010000003.1"/>
</dbReference>
<dbReference type="EMBL" id="JAMWYK010000003">
    <property type="protein sequence ID" value="MCO0832228.1"/>
    <property type="molecule type" value="Genomic_DNA"/>
</dbReference>
<evidence type="ECO:0000256" key="1">
    <source>
        <dbReference type="SAM" id="Phobius"/>
    </source>
</evidence>
<accession>A0ABT0ZQH0</accession>
<proteinExistence type="predicted"/>
<feature type="chain" id="PRO_5045680801" description="Mub B2-like domain-containing protein" evidence="2">
    <location>
        <begin position="29"/>
        <end position="336"/>
    </location>
</feature>